<evidence type="ECO:0000313" key="1">
    <source>
        <dbReference type="EMBL" id="XDO01627.1"/>
    </source>
</evidence>
<keyword evidence="1" id="KW-0696">RNA-directed RNA polymerase</keyword>
<dbReference type="GO" id="GO:0003968">
    <property type="term" value="F:RNA-directed RNA polymerase activity"/>
    <property type="evidence" value="ECO:0007669"/>
    <property type="project" value="UniProtKB-KW"/>
</dbReference>
<proteinExistence type="predicted"/>
<keyword evidence="1" id="KW-0548">Nucleotidyltransferase</keyword>
<accession>A0AB39J7Q1</accession>
<keyword evidence="1" id="KW-0808">Transferase</keyword>
<protein>
    <submittedName>
        <fullName evidence="1">RNA-dependent RNA polymerase</fullName>
    </submittedName>
</protein>
<dbReference type="EMBL" id="PP891926">
    <property type="protein sequence ID" value="XDO01627.1"/>
    <property type="molecule type" value="Genomic_RNA"/>
</dbReference>
<organism evidence="1">
    <name type="scientific">Phytophthora cinnamomi ormycovirus 9-16</name>
    <dbReference type="NCBI Taxonomy" id="3239327"/>
    <lineage>
        <taxon>Viruses</taxon>
        <taxon>Riboviria</taxon>
        <taxon>Orthornavirae</taxon>
        <taxon>Orpoviricetes</taxon>
        <taxon>Bormycovirales</taxon>
        <taxon>Alphaormycoviridae</taxon>
        <taxon>Dormycovirus</taxon>
        <taxon>Dormycovirus phytophthorae</taxon>
    </lineage>
</organism>
<sequence length="941" mass="109054">MNGASPKLQKFNGWVNVGQEFVAFPHPEQKRIERSLSSCWNLENWEIPKLKDRYFERVLQCFKAKLLFWEKVSAGRDVFLAPIEIARKSIYFGPAVAGELDDMVSFSLRERVMDLTYEDVILESDSNAWGHDYFFPARDLLPWRLPEKKEDIMRLTAEPPDIPAPFIKKFKDEAENYIKRGVERPFLDDIDKLSLFKNSSVFNWEKKKSFTNYASRVGKKIRGTSQLKYKYAWVQKNSCEARSCLVGTPETLYEIKDFHKMFKAIADCPEDLFYAKDVTVGLEEWLTPNKWDNAKFIMSDIKKSGLTYNRHLHDALMEVLHSIYPTWGWDKWIGYKDACFYDPSSDKTFRITNGYGLGMLDCVISFSQAVIYNIWKEEILQDASFDLEGKFWSDDSIVKITSKIMPFEHDHLIEMSRSFNKHLSNYGIVVHDKKPYYSKKGCFLETYGTTYGRNAWDHSKVSQYIGCLYDTLKAPTIFRAKEMFSALMLLMPECLSDWASLALYDITSFWGYEFFEGEADVPFECGGWTFVVSEGINTLLKTVQDLPDRQVYDASVRMMNCPGRRPRYLPLHKANREWIDGLIEIGSEIDLSPFSWRKAARSSLLLDYKANKDVVRIEEGILKARQRHWKASMASHEPIMLEIYNFWDNHRTEGWYLPPLFATKDCSGLSVLIEFPSEKKSTLMNLPERGRAWHYLLSSLGLEDVEVSDPHYTYAGTLDTYFDLMKGLAPSGDDYAHIKCSFMWGYDPERLREALMENYACDLTLKDPRIETDSIFDKVYELVMGEKHKEFVYPLPGTPVMYGSSLHRYSPILWYANSKKVERVIPYAYERLAASGLEKDYCLVQDVALDIQEYIGDKIRIDDVSETSDLRSDDSDYAELPEAAKQHLEYLKVMIRETMSVSTQFQDPEMRGSNPLTSQYASAFDDDDGCEGMGLGFDEDY</sequence>
<name>A0AB39J7Q1_9VIRU</name>
<reference evidence="1" key="1">
    <citation type="submission" date="2024-06" db="EMBL/GenBank/DDBJ databases">
        <title>Study of the virome of Pytophthora cinnamomi.</title>
        <authorList>
            <person name="Botella L."/>
            <person name="Jung T."/>
        </authorList>
    </citation>
    <scope>NUCLEOTIDE SEQUENCE</scope>
    <source>
        <strain evidence="1">Variant 16_Japanese</strain>
    </source>
</reference>